<dbReference type="OrthoDB" id="6305173at2"/>
<dbReference type="SUPFAM" id="SSF51294">
    <property type="entry name" value="Hedgehog/intein (Hint) domain"/>
    <property type="match status" value="1"/>
</dbReference>
<keyword evidence="3" id="KW-1185">Reference proteome</keyword>
<dbReference type="InterPro" id="IPR028992">
    <property type="entry name" value="Hedgehog/Intein_dom"/>
</dbReference>
<proteinExistence type="predicted"/>
<organism evidence="2 3">
    <name type="scientific">Dinoroseobacter shibae (strain DSM 16493 / NCIMB 14021 / DFL 12)</name>
    <dbReference type="NCBI Taxonomy" id="398580"/>
    <lineage>
        <taxon>Bacteria</taxon>
        <taxon>Pseudomonadati</taxon>
        <taxon>Pseudomonadota</taxon>
        <taxon>Alphaproteobacteria</taxon>
        <taxon>Rhodobacterales</taxon>
        <taxon>Roseobacteraceae</taxon>
        <taxon>Dinoroseobacter</taxon>
    </lineage>
</organism>
<sequence>MAPLVRPPVPVTVSNGADATAQPSVLARFDSHCIEQGARSFCARKPEIVTRLLPAFGILAQGTQIRVPTGSVAIEDLGLGDTIAPGDGGTAQITWIGEVTLRPDALDTPWLRRVQPERFGFGRPLSDSILGAAAEVQLGGARDISKPLSTFGHDDMITALVPQAPVRMFQIACASPAWAVANGLSIRTLNTDGFLSRQPDLLAQMFARFMPGLTTRPAPERFVTASPFRRARLG</sequence>
<dbReference type="RefSeq" id="WP_012179313.1">
    <property type="nucleotide sequence ID" value="NC_009952.1"/>
</dbReference>
<evidence type="ECO:0000259" key="1">
    <source>
        <dbReference type="Pfam" id="PF13403"/>
    </source>
</evidence>
<dbReference type="Proteomes" id="UP000006833">
    <property type="component" value="Chromosome"/>
</dbReference>
<dbReference type="EMBL" id="CP000830">
    <property type="protein sequence ID" value="ABV94385.1"/>
    <property type="molecule type" value="Genomic_DNA"/>
</dbReference>
<dbReference type="AlphaFoldDB" id="A8LI51"/>
<name>A8LI51_DINSH</name>
<dbReference type="Pfam" id="PF13403">
    <property type="entry name" value="Hint_2"/>
    <property type="match status" value="1"/>
</dbReference>
<dbReference type="STRING" id="398580.Dshi_2652"/>
<evidence type="ECO:0000313" key="2">
    <source>
        <dbReference type="EMBL" id="ABV94385.1"/>
    </source>
</evidence>
<accession>A8LI51</accession>
<evidence type="ECO:0000313" key="3">
    <source>
        <dbReference type="Proteomes" id="UP000006833"/>
    </source>
</evidence>
<dbReference type="InterPro" id="IPR036844">
    <property type="entry name" value="Hint_dom_sf"/>
</dbReference>
<dbReference type="HOGENOM" id="CLU_1183531_0_0_5"/>
<dbReference type="KEGG" id="dsh:Dshi_2652"/>
<protein>
    <recommendedName>
        <fullName evidence="1">Hedgehog/Intein (Hint) domain-containing protein</fullName>
    </recommendedName>
</protein>
<feature type="domain" description="Hedgehog/Intein (Hint)" evidence="1">
    <location>
        <begin position="60"/>
        <end position="119"/>
    </location>
</feature>
<reference evidence="3" key="1">
    <citation type="journal article" date="2010" name="ISME J.">
        <title>The complete genome sequence of the algal symbiont Dinoroseobacter shibae: a hitchhiker's guide to life in the sea.</title>
        <authorList>
            <person name="Wagner-Dobler I."/>
            <person name="Ballhausen B."/>
            <person name="Berger M."/>
            <person name="Brinkhoff T."/>
            <person name="Buchholz I."/>
            <person name="Bunk B."/>
            <person name="Cypionka H."/>
            <person name="Daniel R."/>
            <person name="Drepper T."/>
            <person name="Gerdts G."/>
            <person name="Hahnke S."/>
            <person name="Han C."/>
            <person name="Jahn D."/>
            <person name="Kalhoefer D."/>
            <person name="Kiss H."/>
            <person name="Klenk H.P."/>
            <person name="Kyrpides N."/>
            <person name="Liebl W."/>
            <person name="Liesegang H."/>
            <person name="Meincke L."/>
            <person name="Pati A."/>
            <person name="Petersen J."/>
            <person name="Piekarski T."/>
            <person name="Pommerenke C."/>
            <person name="Pradella S."/>
            <person name="Pukall R."/>
            <person name="Rabus R."/>
            <person name="Stackebrandt E."/>
            <person name="Thole S."/>
            <person name="Thompson L."/>
            <person name="Tielen P."/>
            <person name="Tomasch J."/>
            <person name="von Jan M."/>
            <person name="Wanphrut N."/>
            <person name="Wichels A."/>
            <person name="Zech H."/>
            <person name="Simon M."/>
        </authorList>
    </citation>
    <scope>NUCLEOTIDE SEQUENCE [LARGE SCALE GENOMIC DNA]</scope>
    <source>
        <strain evidence="3">DSM 16493 / NCIMB 14021 / DFL 12</strain>
    </source>
</reference>
<gene>
    <name evidence="2" type="ordered locus">Dshi_2652</name>
</gene>